<dbReference type="STRING" id="426128.SAMN05660297_01831"/>
<protein>
    <submittedName>
        <fullName evidence="5">Carboxysome shell and ethanolamine utilization microcompartment protein CcmL/EutN</fullName>
    </submittedName>
</protein>
<dbReference type="CDD" id="cd07054">
    <property type="entry name" value="BMC_PduT_repeat2"/>
    <property type="match status" value="1"/>
</dbReference>
<sequence length="182" mass="18812">MIRTIGLIELNSIAKGIEATDKMVKAAEVELLFSKAVCPGKFIVSITGDVAAVKAAVEIGVSEGEHYVVDHLMLPNVAEEVICAINGVSSVENVNALGVMEFFSIAAAMVAADRAVKTAAVDLLEVRLGIGIGGKSFITLTGDVSSVTAAVDAAVIEAGENGMLVEKAVIPSPTKELFDNLL</sequence>
<feature type="domain" description="BMC" evidence="4">
    <location>
        <begin position="4"/>
        <end position="86"/>
    </location>
</feature>
<accession>A0A1I0CYS1</accession>
<keyword evidence="6" id="KW-1185">Reference proteome</keyword>
<dbReference type="SUPFAM" id="SSF143414">
    <property type="entry name" value="CcmK-like"/>
    <property type="match status" value="2"/>
</dbReference>
<feature type="domain" description="BMC" evidence="4">
    <location>
        <begin position="96"/>
        <end position="182"/>
    </location>
</feature>
<reference evidence="5 6" key="1">
    <citation type="submission" date="2016-10" db="EMBL/GenBank/DDBJ databases">
        <authorList>
            <person name="de Groot N.N."/>
        </authorList>
    </citation>
    <scope>NUCLEOTIDE SEQUENCE [LARGE SCALE GENOMIC DNA]</scope>
    <source>
        <strain evidence="5 6">DSM 18979</strain>
    </source>
</reference>
<dbReference type="OrthoDB" id="9791973at2"/>
<evidence type="ECO:0000313" key="5">
    <source>
        <dbReference type="EMBL" id="SET25026.1"/>
    </source>
</evidence>
<dbReference type="PANTHER" id="PTHR33941">
    <property type="entry name" value="PROPANEDIOL UTILIZATION PROTEIN PDUA"/>
    <property type="match status" value="1"/>
</dbReference>
<evidence type="ECO:0000259" key="4">
    <source>
        <dbReference type="PROSITE" id="PS51930"/>
    </source>
</evidence>
<dbReference type="CDD" id="cd07053">
    <property type="entry name" value="BMC_PduT_repeat1"/>
    <property type="match status" value="1"/>
</dbReference>
<comment type="similarity">
    <text evidence="3">Belongs to the bacterial microcompartments protein family.</text>
</comment>
<dbReference type="InterPro" id="IPR044872">
    <property type="entry name" value="CcmK/CsoS1_BMC"/>
</dbReference>
<dbReference type="SMART" id="SM00877">
    <property type="entry name" value="BMC"/>
    <property type="match status" value="2"/>
</dbReference>
<dbReference type="AlphaFoldDB" id="A0A1I0CYS1"/>
<organism evidence="5 6">
    <name type="scientific">Natronincola peptidivorans</name>
    <dbReference type="NCBI Taxonomy" id="426128"/>
    <lineage>
        <taxon>Bacteria</taxon>
        <taxon>Bacillati</taxon>
        <taxon>Bacillota</taxon>
        <taxon>Clostridia</taxon>
        <taxon>Peptostreptococcales</taxon>
        <taxon>Natronincolaceae</taxon>
        <taxon>Natronincola</taxon>
    </lineage>
</organism>
<dbReference type="RefSeq" id="WP_090442620.1">
    <property type="nucleotide sequence ID" value="NZ_FOHU01000006.1"/>
</dbReference>
<dbReference type="Proteomes" id="UP000199568">
    <property type="component" value="Unassembled WGS sequence"/>
</dbReference>
<evidence type="ECO:0000256" key="2">
    <source>
        <dbReference type="ARBA" id="ARBA00024446"/>
    </source>
</evidence>
<dbReference type="PROSITE" id="PS51930">
    <property type="entry name" value="BMC_2"/>
    <property type="match status" value="2"/>
</dbReference>
<dbReference type="InterPro" id="IPR011238">
    <property type="entry name" value="Micro_shell_prot_PduT"/>
</dbReference>
<dbReference type="InterPro" id="IPR050575">
    <property type="entry name" value="BMC_shell"/>
</dbReference>
<dbReference type="Pfam" id="PF00936">
    <property type="entry name" value="BMC"/>
    <property type="match status" value="2"/>
</dbReference>
<evidence type="ECO:0000313" key="6">
    <source>
        <dbReference type="Proteomes" id="UP000199568"/>
    </source>
</evidence>
<gene>
    <name evidence="5" type="ORF">SAMN05660297_01831</name>
</gene>
<keyword evidence="2" id="KW-1283">Bacterial microcompartment</keyword>
<evidence type="ECO:0000256" key="1">
    <source>
        <dbReference type="ARBA" id="ARBA00024322"/>
    </source>
</evidence>
<dbReference type="EMBL" id="FOHU01000006">
    <property type="protein sequence ID" value="SET25026.1"/>
    <property type="molecule type" value="Genomic_DNA"/>
</dbReference>
<dbReference type="Gene3D" id="3.30.70.1710">
    <property type="match status" value="2"/>
</dbReference>
<dbReference type="PIRSF" id="PIRSF034834">
    <property type="entry name" value="PduT"/>
    <property type="match status" value="1"/>
</dbReference>
<comment type="subcellular location">
    <subcellularLocation>
        <location evidence="1">Bacterial microcompartment</location>
    </subcellularLocation>
</comment>
<dbReference type="PANTHER" id="PTHR33941:SF11">
    <property type="entry name" value="BACTERIAL MICROCOMPARTMENT SHELL PROTEIN PDUJ"/>
    <property type="match status" value="1"/>
</dbReference>
<dbReference type="GO" id="GO:0031469">
    <property type="term" value="C:bacterial microcompartment"/>
    <property type="evidence" value="ECO:0007669"/>
    <property type="project" value="UniProtKB-SubCell"/>
</dbReference>
<dbReference type="InterPro" id="IPR000249">
    <property type="entry name" value="BMC_dom"/>
</dbReference>
<proteinExistence type="inferred from homology"/>
<name>A0A1I0CYS1_9FIRM</name>
<dbReference type="InterPro" id="IPR037233">
    <property type="entry name" value="CcmK-like_sf"/>
</dbReference>
<evidence type="ECO:0000256" key="3">
    <source>
        <dbReference type="PROSITE-ProRule" id="PRU01278"/>
    </source>
</evidence>